<dbReference type="AlphaFoldDB" id="A0A2M7WWT0"/>
<dbReference type="EMBL" id="PFXB01000090">
    <property type="protein sequence ID" value="PJA37487.1"/>
    <property type="molecule type" value="Genomic_DNA"/>
</dbReference>
<gene>
    <name evidence="2" type="ORF">CO181_03350</name>
</gene>
<protein>
    <submittedName>
        <fullName evidence="2">Uncharacterized protein</fullName>
    </submittedName>
</protein>
<proteinExistence type="predicted"/>
<accession>A0A2M7WWT0</accession>
<reference evidence="3" key="1">
    <citation type="submission" date="2017-09" db="EMBL/GenBank/DDBJ databases">
        <title>Depth-based differentiation of microbial function through sediment-hosted aquifers and enrichment of novel symbionts in the deep terrestrial subsurface.</title>
        <authorList>
            <person name="Probst A.J."/>
            <person name="Ladd B."/>
            <person name="Jarett J.K."/>
            <person name="Geller-Mcgrath D.E."/>
            <person name="Sieber C.M.K."/>
            <person name="Emerson J.B."/>
            <person name="Anantharaman K."/>
            <person name="Thomas B.C."/>
            <person name="Malmstrom R."/>
            <person name="Stieglmeier M."/>
            <person name="Klingl A."/>
            <person name="Woyke T."/>
            <person name="Ryan C.M."/>
            <person name="Banfield J.F."/>
        </authorList>
    </citation>
    <scope>NUCLEOTIDE SEQUENCE [LARGE SCALE GENOMIC DNA]</scope>
</reference>
<evidence type="ECO:0000313" key="2">
    <source>
        <dbReference type="EMBL" id="PJA37487.1"/>
    </source>
</evidence>
<name>A0A2M7WWT0_UNCKA</name>
<feature type="region of interest" description="Disordered" evidence="1">
    <location>
        <begin position="1"/>
        <end position="23"/>
    </location>
</feature>
<evidence type="ECO:0000313" key="3">
    <source>
        <dbReference type="Proteomes" id="UP000230538"/>
    </source>
</evidence>
<comment type="caution">
    <text evidence="2">The sequence shown here is derived from an EMBL/GenBank/DDBJ whole genome shotgun (WGS) entry which is preliminary data.</text>
</comment>
<evidence type="ECO:0000256" key="1">
    <source>
        <dbReference type="SAM" id="MobiDB-lite"/>
    </source>
</evidence>
<feature type="non-terminal residue" evidence="2">
    <location>
        <position position="1"/>
    </location>
</feature>
<dbReference type="Proteomes" id="UP000230538">
    <property type="component" value="Unassembled WGS sequence"/>
</dbReference>
<organism evidence="2 3">
    <name type="scientific">candidate division WWE3 bacterium CG_4_9_14_3_um_filter_43_9</name>
    <dbReference type="NCBI Taxonomy" id="1975082"/>
    <lineage>
        <taxon>Bacteria</taxon>
        <taxon>Katanobacteria</taxon>
    </lineage>
</organism>
<sequence length="61" mass="6664">AAIFKSPGCKIQKPTPSSSPPNPCLAYQAGTGKDDKVYQDFPLRILITLFSRENIRTLVLG</sequence>